<evidence type="ECO:0000256" key="5">
    <source>
        <dbReference type="ARBA" id="ARBA00023136"/>
    </source>
</evidence>
<dbReference type="EMBL" id="CACSAS010000001">
    <property type="protein sequence ID" value="CAA0098711.1"/>
    <property type="molecule type" value="Genomic_DNA"/>
</dbReference>
<keyword evidence="5 6" id="KW-0472">Membrane</keyword>
<dbReference type="Gene3D" id="1.20.950.20">
    <property type="entry name" value="Transmembrane di-heme cytochromes, Chain C"/>
    <property type="match status" value="1"/>
</dbReference>
<feature type="transmembrane region" description="Helical" evidence="6">
    <location>
        <begin position="112"/>
        <end position="132"/>
    </location>
</feature>
<protein>
    <recommendedName>
        <fullName evidence="7">Cytochrome b561 bacterial/Ni-hydrogenase domain-containing protein</fullName>
    </recommendedName>
</protein>
<feature type="domain" description="Cytochrome b561 bacterial/Ni-hydrogenase" evidence="7">
    <location>
        <begin position="22"/>
        <end position="196"/>
    </location>
</feature>
<name>A0A5S9P5E8_9HYPH</name>
<dbReference type="AlphaFoldDB" id="A0A5S9P5E8"/>
<evidence type="ECO:0000256" key="4">
    <source>
        <dbReference type="ARBA" id="ARBA00022989"/>
    </source>
</evidence>
<organism evidence="8 9">
    <name type="scientific">Starkeya nomas</name>
    <dbReference type="NCBI Taxonomy" id="2666134"/>
    <lineage>
        <taxon>Bacteria</taxon>
        <taxon>Pseudomonadati</taxon>
        <taxon>Pseudomonadota</taxon>
        <taxon>Alphaproteobacteria</taxon>
        <taxon>Hyphomicrobiales</taxon>
        <taxon>Xanthobacteraceae</taxon>
        <taxon>Starkeya</taxon>
    </lineage>
</organism>
<gene>
    <name evidence="8" type="ORF">STARVERO_02327</name>
</gene>
<feature type="transmembrane region" description="Helical" evidence="6">
    <location>
        <begin position="213"/>
        <end position="235"/>
    </location>
</feature>
<evidence type="ECO:0000256" key="6">
    <source>
        <dbReference type="SAM" id="Phobius"/>
    </source>
</evidence>
<evidence type="ECO:0000259" key="7">
    <source>
        <dbReference type="Pfam" id="PF01292"/>
    </source>
</evidence>
<dbReference type="InterPro" id="IPR011577">
    <property type="entry name" value="Cyt_b561_bac/Ni-Hgenase"/>
</dbReference>
<dbReference type="Pfam" id="PF01292">
    <property type="entry name" value="Ni_hydr_CYTB"/>
    <property type="match status" value="1"/>
</dbReference>
<dbReference type="InterPro" id="IPR051542">
    <property type="entry name" value="Hydrogenase_cytochrome"/>
</dbReference>
<dbReference type="GO" id="GO:0022904">
    <property type="term" value="P:respiratory electron transport chain"/>
    <property type="evidence" value="ECO:0007669"/>
    <property type="project" value="InterPro"/>
</dbReference>
<evidence type="ECO:0000313" key="8">
    <source>
        <dbReference type="EMBL" id="CAA0098711.1"/>
    </source>
</evidence>
<sequence>MSIARRADVTASAESPARVLAWDLPTRLAKWLLAALVGLAFASKYYGDIGLVWHQWNGLAILVLVVFRLFWGIVGGSTARFAGFLRGPGAVAAYAASLLRGRPQHFLGHSPAGGWMVAALLALVAAQGLTGLFTSDDIVVYGPMTAVASDATIASASAWHQRLYPFLLALIGLHVAVNVAYSLFGRDNLIAAMITGRKPAGSFVDRAPATPGAIGRALACLAAAIAVVFGGIALAGGDPFP</sequence>
<evidence type="ECO:0000313" key="9">
    <source>
        <dbReference type="Proteomes" id="UP000433050"/>
    </source>
</evidence>
<dbReference type="GO" id="GO:0005886">
    <property type="term" value="C:plasma membrane"/>
    <property type="evidence" value="ECO:0007669"/>
    <property type="project" value="UniProtKB-SubCell"/>
</dbReference>
<dbReference type="PANTHER" id="PTHR30485:SF2">
    <property type="entry name" value="BLL0597 PROTEIN"/>
    <property type="match status" value="1"/>
</dbReference>
<dbReference type="SUPFAM" id="SSF81342">
    <property type="entry name" value="Transmembrane di-heme cytochromes"/>
    <property type="match status" value="1"/>
</dbReference>
<evidence type="ECO:0000256" key="2">
    <source>
        <dbReference type="ARBA" id="ARBA00022475"/>
    </source>
</evidence>
<dbReference type="Proteomes" id="UP000433050">
    <property type="component" value="Unassembled WGS sequence"/>
</dbReference>
<keyword evidence="4 6" id="KW-1133">Transmembrane helix</keyword>
<reference evidence="8 9" key="1">
    <citation type="submission" date="2019-12" db="EMBL/GenBank/DDBJ databases">
        <authorList>
            <person name="Reyes-Prieto M."/>
        </authorList>
    </citation>
    <scope>NUCLEOTIDE SEQUENCE [LARGE SCALE GENOMIC DNA]</scope>
    <source>
        <strain evidence="8">HF14-78462</strain>
    </source>
</reference>
<dbReference type="InterPro" id="IPR016174">
    <property type="entry name" value="Di-haem_cyt_TM"/>
</dbReference>
<keyword evidence="3 6" id="KW-0812">Transmembrane</keyword>
<proteinExistence type="predicted"/>
<dbReference type="PANTHER" id="PTHR30485">
    <property type="entry name" value="NI/FE-HYDROGENASE 1 B-TYPE CYTOCHROME SUBUNIT"/>
    <property type="match status" value="1"/>
</dbReference>
<accession>A0A5S9P5E8</accession>
<comment type="subcellular location">
    <subcellularLocation>
        <location evidence="1">Cell membrane</location>
        <topology evidence="1">Multi-pass membrane protein</topology>
    </subcellularLocation>
</comment>
<dbReference type="GO" id="GO:0009055">
    <property type="term" value="F:electron transfer activity"/>
    <property type="evidence" value="ECO:0007669"/>
    <property type="project" value="InterPro"/>
</dbReference>
<feature type="transmembrane region" description="Helical" evidence="6">
    <location>
        <begin position="58"/>
        <end position="75"/>
    </location>
</feature>
<dbReference type="GO" id="GO:0020037">
    <property type="term" value="F:heme binding"/>
    <property type="evidence" value="ECO:0007669"/>
    <property type="project" value="TreeGrafter"/>
</dbReference>
<evidence type="ECO:0000256" key="3">
    <source>
        <dbReference type="ARBA" id="ARBA00022692"/>
    </source>
</evidence>
<feature type="transmembrane region" description="Helical" evidence="6">
    <location>
        <begin position="81"/>
        <end position="100"/>
    </location>
</feature>
<keyword evidence="2" id="KW-1003">Cell membrane</keyword>
<keyword evidence="9" id="KW-1185">Reference proteome</keyword>
<feature type="transmembrane region" description="Helical" evidence="6">
    <location>
        <begin position="166"/>
        <end position="184"/>
    </location>
</feature>
<evidence type="ECO:0000256" key="1">
    <source>
        <dbReference type="ARBA" id="ARBA00004651"/>
    </source>
</evidence>